<feature type="transmembrane region" description="Helical" evidence="1">
    <location>
        <begin position="60"/>
        <end position="92"/>
    </location>
</feature>
<keyword evidence="1" id="KW-0472">Membrane</keyword>
<proteinExistence type="predicted"/>
<dbReference type="GO" id="GO:0016020">
    <property type="term" value="C:membrane"/>
    <property type="evidence" value="ECO:0007669"/>
    <property type="project" value="InterPro"/>
</dbReference>
<protein>
    <submittedName>
        <fullName evidence="2">Signal peptidase II</fullName>
    </submittedName>
</protein>
<keyword evidence="3" id="KW-1185">Reference proteome</keyword>
<sequence length="190" mass="22444">MNSNKDVEVRHIKYRTFYLWIGLWVVVDQLIKIFIYQYYFNANIRIISDLVWFRPMQNTAYSYFNALFDFGIGRLTHIVLVVMALLLTLLAYDYIHYNRYGNTLIGVVFIALISGTVCSLIDKVFWNGSLDYIYLKNLFTFDLKDCYITVCFGILGIISAIKYRKALNTFKFQHLIRHAVKRLKAYRKPA</sequence>
<feature type="transmembrane region" description="Helical" evidence="1">
    <location>
        <begin position="146"/>
        <end position="163"/>
    </location>
</feature>
<accession>A0A8J8ML72</accession>
<dbReference type="GO" id="GO:0006508">
    <property type="term" value="P:proteolysis"/>
    <property type="evidence" value="ECO:0007669"/>
    <property type="project" value="InterPro"/>
</dbReference>
<gene>
    <name evidence="2" type="ORF">HZI73_15160</name>
</gene>
<dbReference type="Pfam" id="PF01252">
    <property type="entry name" value="Peptidase_A8"/>
    <property type="match status" value="1"/>
</dbReference>
<reference evidence="2" key="1">
    <citation type="submission" date="2020-07" db="EMBL/GenBank/DDBJ databases">
        <title>Vallitalea pronyensis genome.</title>
        <authorList>
            <person name="Postec A."/>
        </authorList>
    </citation>
    <scope>NUCLEOTIDE SEQUENCE</scope>
    <source>
        <strain evidence="2">FatNI3</strain>
    </source>
</reference>
<dbReference type="KEGG" id="vpy:HZI73_15160"/>
<feature type="transmembrane region" description="Helical" evidence="1">
    <location>
        <begin position="17"/>
        <end position="40"/>
    </location>
</feature>
<dbReference type="RefSeq" id="WP_212694226.1">
    <property type="nucleotide sequence ID" value="NZ_CP058649.1"/>
</dbReference>
<dbReference type="Proteomes" id="UP000683246">
    <property type="component" value="Chromosome"/>
</dbReference>
<evidence type="ECO:0000256" key="1">
    <source>
        <dbReference type="SAM" id="Phobius"/>
    </source>
</evidence>
<name>A0A8J8ML72_9FIRM</name>
<dbReference type="AlphaFoldDB" id="A0A8J8ML72"/>
<dbReference type="GO" id="GO:0004190">
    <property type="term" value="F:aspartic-type endopeptidase activity"/>
    <property type="evidence" value="ECO:0007669"/>
    <property type="project" value="InterPro"/>
</dbReference>
<dbReference type="InterPro" id="IPR001872">
    <property type="entry name" value="Peptidase_A8"/>
</dbReference>
<feature type="transmembrane region" description="Helical" evidence="1">
    <location>
        <begin position="104"/>
        <end position="126"/>
    </location>
</feature>
<organism evidence="2 3">
    <name type="scientific">Vallitalea pronyensis</name>
    <dbReference type="NCBI Taxonomy" id="1348613"/>
    <lineage>
        <taxon>Bacteria</taxon>
        <taxon>Bacillati</taxon>
        <taxon>Bacillota</taxon>
        <taxon>Clostridia</taxon>
        <taxon>Lachnospirales</taxon>
        <taxon>Vallitaleaceae</taxon>
        <taxon>Vallitalea</taxon>
    </lineage>
</organism>
<evidence type="ECO:0000313" key="3">
    <source>
        <dbReference type="Proteomes" id="UP000683246"/>
    </source>
</evidence>
<dbReference type="EMBL" id="CP058649">
    <property type="protein sequence ID" value="QUI23541.1"/>
    <property type="molecule type" value="Genomic_DNA"/>
</dbReference>
<keyword evidence="1" id="KW-0812">Transmembrane</keyword>
<keyword evidence="1" id="KW-1133">Transmembrane helix</keyword>
<evidence type="ECO:0000313" key="2">
    <source>
        <dbReference type="EMBL" id="QUI23541.1"/>
    </source>
</evidence>